<comment type="caution">
    <text evidence="3">The sequence shown here is derived from an EMBL/GenBank/DDBJ whole genome shotgun (WGS) entry which is preliminary data.</text>
</comment>
<keyword evidence="2" id="KW-0472">Membrane</keyword>
<keyword evidence="4" id="KW-1185">Reference proteome</keyword>
<dbReference type="InterPro" id="IPR035161">
    <property type="entry name" value="DUF5332"/>
</dbReference>
<dbReference type="EMBL" id="CAJFDH010000002">
    <property type="protein sequence ID" value="CAD5211236.1"/>
    <property type="molecule type" value="Genomic_DNA"/>
</dbReference>
<dbReference type="Proteomes" id="UP000614601">
    <property type="component" value="Unassembled WGS sequence"/>
</dbReference>
<feature type="compositionally biased region" description="Low complexity" evidence="1">
    <location>
        <begin position="11"/>
        <end position="28"/>
    </location>
</feature>
<feature type="transmembrane region" description="Helical" evidence="2">
    <location>
        <begin position="49"/>
        <end position="75"/>
    </location>
</feature>
<feature type="region of interest" description="Disordered" evidence="1">
    <location>
        <begin position="1"/>
        <end position="38"/>
    </location>
</feature>
<sequence length="95" mass="10832">MLTVDMHTEDSTIPLPSSSRRLSQSSDSTYRRDPFNKPEHVHTLKGRELCLFVLIYVIAVIFILAIFESIMPVVFARKWFSYGNSSESNYTSNAA</sequence>
<evidence type="ECO:0000256" key="2">
    <source>
        <dbReference type="SAM" id="Phobius"/>
    </source>
</evidence>
<dbReference type="PANTHER" id="PTHR38612:SF1">
    <property type="entry name" value="PROTEIN CBG06620"/>
    <property type="match status" value="1"/>
</dbReference>
<dbReference type="AlphaFoldDB" id="A0A811K634"/>
<organism evidence="3 4">
    <name type="scientific">Bursaphelenchus okinawaensis</name>
    <dbReference type="NCBI Taxonomy" id="465554"/>
    <lineage>
        <taxon>Eukaryota</taxon>
        <taxon>Metazoa</taxon>
        <taxon>Ecdysozoa</taxon>
        <taxon>Nematoda</taxon>
        <taxon>Chromadorea</taxon>
        <taxon>Rhabditida</taxon>
        <taxon>Tylenchina</taxon>
        <taxon>Tylenchomorpha</taxon>
        <taxon>Aphelenchoidea</taxon>
        <taxon>Aphelenchoididae</taxon>
        <taxon>Bursaphelenchus</taxon>
    </lineage>
</organism>
<evidence type="ECO:0000313" key="4">
    <source>
        <dbReference type="Proteomes" id="UP000614601"/>
    </source>
</evidence>
<keyword evidence="2" id="KW-1133">Transmembrane helix</keyword>
<accession>A0A811K634</accession>
<dbReference type="PANTHER" id="PTHR38612">
    <property type="entry name" value="PROTEIN DCT-5-RELATED"/>
    <property type="match status" value="1"/>
</dbReference>
<reference evidence="3" key="1">
    <citation type="submission" date="2020-09" db="EMBL/GenBank/DDBJ databases">
        <authorList>
            <person name="Kikuchi T."/>
        </authorList>
    </citation>
    <scope>NUCLEOTIDE SEQUENCE</scope>
    <source>
        <strain evidence="3">SH1</strain>
    </source>
</reference>
<gene>
    <name evidence="3" type="ORF">BOKJ2_LOCUS3593</name>
</gene>
<dbReference type="EMBL" id="CAJFCW020000002">
    <property type="protein sequence ID" value="CAG9092977.1"/>
    <property type="molecule type" value="Genomic_DNA"/>
</dbReference>
<keyword evidence="2" id="KW-0812">Transmembrane</keyword>
<evidence type="ECO:0000313" key="3">
    <source>
        <dbReference type="EMBL" id="CAD5211236.1"/>
    </source>
</evidence>
<protein>
    <submittedName>
        <fullName evidence="3">Uncharacterized protein</fullName>
    </submittedName>
</protein>
<evidence type="ECO:0000256" key="1">
    <source>
        <dbReference type="SAM" id="MobiDB-lite"/>
    </source>
</evidence>
<name>A0A811K634_9BILA</name>
<dbReference type="OrthoDB" id="5773905at2759"/>
<dbReference type="Proteomes" id="UP000783686">
    <property type="component" value="Unassembled WGS sequence"/>
</dbReference>
<feature type="compositionally biased region" description="Basic and acidic residues" evidence="1">
    <location>
        <begin position="29"/>
        <end position="38"/>
    </location>
</feature>
<proteinExistence type="predicted"/>
<feature type="compositionally biased region" description="Basic and acidic residues" evidence="1">
    <location>
        <begin position="1"/>
        <end position="10"/>
    </location>
</feature>